<dbReference type="SUPFAM" id="SSF53335">
    <property type="entry name" value="S-adenosyl-L-methionine-dependent methyltransferases"/>
    <property type="match status" value="1"/>
</dbReference>
<evidence type="ECO:0000313" key="2">
    <source>
        <dbReference type="Proteomes" id="UP001271007"/>
    </source>
</evidence>
<sequence>MLGPLDLIVPPVVLLTAVATLPFTLISHLVTGNISDLTSWPKLRHAWFKHFWWWFGPGSKPLFAASVRPLLAQASGTVLDIGPASGIWMPEFGEAVKNNPGKIKKIYGIEPNTLFHPQLLSQAKANGLEGIYEPVAAYAQDLEGKGIEKGSVDTVITVHVLCSVGDHAETIVKELYEYLKPGGQWLVFEHVASRNAPIKVFQNINNTVWPILLDGCALDHNTESTIRNAGQWDTVAIGPDPKDGYFETLPHTVGRLVK</sequence>
<evidence type="ECO:0000313" key="1">
    <source>
        <dbReference type="EMBL" id="KAK3056172.1"/>
    </source>
</evidence>
<accession>A0AAJ0GEU5</accession>
<dbReference type="InterPro" id="IPR029063">
    <property type="entry name" value="SAM-dependent_MTases_sf"/>
</dbReference>
<name>A0AAJ0GEU5_9PEZI</name>
<dbReference type="Gene3D" id="3.40.50.150">
    <property type="entry name" value="Vaccinia Virus protein VP39"/>
    <property type="match status" value="1"/>
</dbReference>
<dbReference type="CDD" id="cd02440">
    <property type="entry name" value="AdoMet_MTases"/>
    <property type="match status" value="1"/>
</dbReference>
<organism evidence="1 2">
    <name type="scientific">Extremus antarcticus</name>
    <dbReference type="NCBI Taxonomy" id="702011"/>
    <lineage>
        <taxon>Eukaryota</taxon>
        <taxon>Fungi</taxon>
        <taxon>Dikarya</taxon>
        <taxon>Ascomycota</taxon>
        <taxon>Pezizomycotina</taxon>
        <taxon>Dothideomycetes</taxon>
        <taxon>Dothideomycetidae</taxon>
        <taxon>Mycosphaerellales</taxon>
        <taxon>Extremaceae</taxon>
        <taxon>Extremus</taxon>
    </lineage>
</organism>
<dbReference type="EMBL" id="JAWDJX010000006">
    <property type="protein sequence ID" value="KAK3056172.1"/>
    <property type="molecule type" value="Genomic_DNA"/>
</dbReference>
<keyword evidence="2" id="KW-1185">Reference proteome</keyword>
<dbReference type="InterPro" id="IPR052356">
    <property type="entry name" value="Thiol_S-MT"/>
</dbReference>
<dbReference type="PANTHER" id="PTHR45036:SF1">
    <property type="entry name" value="METHYLTRANSFERASE LIKE 7A"/>
    <property type="match status" value="1"/>
</dbReference>
<evidence type="ECO:0008006" key="3">
    <source>
        <dbReference type="Google" id="ProtNLM"/>
    </source>
</evidence>
<reference evidence="1" key="1">
    <citation type="submission" date="2023-04" db="EMBL/GenBank/DDBJ databases">
        <title>Black Yeasts Isolated from many extreme environments.</title>
        <authorList>
            <person name="Coleine C."/>
            <person name="Stajich J.E."/>
            <person name="Selbmann L."/>
        </authorList>
    </citation>
    <scope>NUCLEOTIDE SEQUENCE</scope>
    <source>
        <strain evidence="1">CCFEE 5312</strain>
    </source>
</reference>
<gene>
    <name evidence="1" type="ORF">LTR09_002678</name>
</gene>
<dbReference type="Proteomes" id="UP001271007">
    <property type="component" value="Unassembled WGS sequence"/>
</dbReference>
<comment type="caution">
    <text evidence="1">The sequence shown here is derived from an EMBL/GenBank/DDBJ whole genome shotgun (WGS) entry which is preliminary data.</text>
</comment>
<dbReference type="Pfam" id="PF13489">
    <property type="entry name" value="Methyltransf_23"/>
    <property type="match status" value="1"/>
</dbReference>
<proteinExistence type="predicted"/>
<protein>
    <recommendedName>
        <fullName evidence="3">S-adenosyl-L-methionine-dependent methyltransferase</fullName>
    </recommendedName>
</protein>
<dbReference type="AlphaFoldDB" id="A0AAJ0GEU5"/>
<dbReference type="PANTHER" id="PTHR45036">
    <property type="entry name" value="METHYLTRANSFERASE LIKE 7B"/>
    <property type="match status" value="1"/>
</dbReference>